<keyword evidence="6" id="KW-1185">Reference proteome</keyword>
<evidence type="ECO:0000313" key="5">
    <source>
        <dbReference type="EMBL" id="KGM50335.1"/>
    </source>
</evidence>
<accession>A0A0A0EJ63</accession>
<comment type="caution">
    <text evidence="5">The sequence shown here is derived from an EMBL/GenBank/DDBJ whole genome shotgun (WGS) entry which is preliminary data.</text>
</comment>
<sequence>MSAPSAPAPRSTRRFLSLWFPRLGAERALRQDRGDPALPFAVVATQGPAQMLHSLSAGAEAAGLRRDQPLRDALAMCPTLVTRLRNPQIEAAFLASLRRWAGKYSPWVGVAGEEALSLDITGCAHLFGGEEGLLAAIDGDCAGFGLTVRAGIADTVGGAWALAHYAGQGAAHHRSGDAVDQEARATRSRAVKRRHWERGGAAPDTPPDTPTAGIIARRIAPPGQVRSALAPLPLAALRLEPDTLAQLSRLGLRRVSDLVDQPRAPLTRRFGPRLTLRIDQALGHVPEPVSPVAEARPFAVRMTLPDPIGLEEDMLAGLDRLLPRLCETLAAAGRGARLMRLQAYRTDHSMQWVAAGLARATADPERIRPLLAMKVGEIDAGHGIDMLRLEAVQTEPVSAREPVGHLAAGEVIANRLAASTAEDDLIARVGARIGMEAVTRWHPASSHIPEKTAQVLAAAWSDPVEAWPEPPVPRPLLLWRPEPVHAPDVPQVPQRFRWRRRDLVLAEATGPERIAPEWWLDDPNWRSGTRDYWRVRVEGGETLWLFFAHGGAMSPGWFCHGQFA</sequence>
<dbReference type="RefSeq" id="WP_043744431.1">
    <property type="nucleotide sequence ID" value="NZ_AQQX01000001.1"/>
</dbReference>
<dbReference type="InterPro" id="IPR043502">
    <property type="entry name" value="DNA/RNA_pol_sf"/>
</dbReference>
<dbReference type="InterPro" id="IPR001126">
    <property type="entry name" value="UmuC"/>
</dbReference>
<dbReference type="AlphaFoldDB" id="A0A0A0EJ63"/>
<keyword evidence="5" id="KW-0808">Transferase</keyword>
<dbReference type="SUPFAM" id="SSF56672">
    <property type="entry name" value="DNA/RNA polymerases"/>
    <property type="match status" value="1"/>
</dbReference>
<dbReference type="GO" id="GO:0008168">
    <property type="term" value="F:methyltransferase activity"/>
    <property type="evidence" value="ECO:0007669"/>
    <property type="project" value="UniProtKB-KW"/>
</dbReference>
<dbReference type="EMBL" id="AQQX01000001">
    <property type="protein sequence ID" value="KGM50335.1"/>
    <property type="molecule type" value="Genomic_DNA"/>
</dbReference>
<evidence type="ECO:0000256" key="2">
    <source>
        <dbReference type="ARBA" id="ARBA00022763"/>
    </source>
</evidence>
<gene>
    <name evidence="5" type="ORF">ATO9_02235</name>
</gene>
<dbReference type="Pfam" id="PF00817">
    <property type="entry name" value="IMS"/>
    <property type="match status" value="1"/>
</dbReference>
<name>A0A0A0EJ63_9RHOB</name>
<dbReference type="Gene3D" id="3.40.1170.60">
    <property type="match status" value="1"/>
</dbReference>
<dbReference type="STRING" id="1461694.ATO9_02235"/>
<evidence type="ECO:0000313" key="6">
    <source>
        <dbReference type="Proteomes" id="UP000030004"/>
    </source>
</evidence>
<dbReference type="Proteomes" id="UP000030004">
    <property type="component" value="Unassembled WGS sequence"/>
</dbReference>
<comment type="similarity">
    <text evidence="1">Belongs to the DNA polymerase type-Y family.</text>
</comment>
<dbReference type="PANTHER" id="PTHR35369:SF2">
    <property type="entry name" value="BLR3025 PROTEIN"/>
    <property type="match status" value="1"/>
</dbReference>
<dbReference type="GO" id="GO:0006281">
    <property type="term" value="P:DNA repair"/>
    <property type="evidence" value="ECO:0007669"/>
    <property type="project" value="InterPro"/>
</dbReference>
<feature type="domain" description="UmuC" evidence="4">
    <location>
        <begin position="42"/>
        <end position="159"/>
    </location>
</feature>
<dbReference type="CDD" id="cd03468">
    <property type="entry name" value="PolY_like"/>
    <property type="match status" value="1"/>
</dbReference>
<protein>
    <submittedName>
        <fullName evidence="5">DNA methylase</fullName>
    </submittedName>
</protein>
<evidence type="ECO:0000259" key="4">
    <source>
        <dbReference type="Pfam" id="PF00817"/>
    </source>
</evidence>
<dbReference type="InterPro" id="IPR043128">
    <property type="entry name" value="Rev_trsase/Diguanyl_cyclase"/>
</dbReference>
<dbReference type="PANTHER" id="PTHR35369">
    <property type="entry name" value="BLR3025 PROTEIN-RELATED"/>
    <property type="match status" value="1"/>
</dbReference>
<dbReference type="OrthoDB" id="9788640at2"/>
<dbReference type="Gene3D" id="3.30.70.270">
    <property type="match status" value="1"/>
</dbReference>
<keyword evidence="2" id="KW-0227">DNA damage</keyword>
<evidence type="ECO:0000256" key="1">
    <source>
        <dbReference type="ARBA" id="ARBA00010945"/>
    </source>
</evidence>
<feature type="region of interest" description="Disordered" evidence="3">
    <location>
        <begin position="188"/>
        <end position="210"/>
    </location>
</feature>
<evidence type="ECO:0000256" key="3">
    <source>
        <dbReference type="SAM" id="MobiDB-lite"/>
    </source>
</evidence>
<proteinExistence type="inferred from homology"/>
<dbReference type="eggNOG" id="COG0389">
    <property type="taxonomic scope" value="Bacteria"/>
</dbReference>
<dbReference type="GO" id="GO:0032259">
    <property type="term" value="P:methylation"/>
    <property type="evidence" value="ECO:0007669"/>
    <property type="project" value="UniProtKB-KW"/>
</dbReference>
<keyword evidence="5" id="KW-0489">Methyltransferase</keyword>
<dbReference type="InterPro" id="IPR050356">
    <property type="entry name" value="SulA_CellDiv_inhibitor"/>
</dbReference>
<reference evidence="5 6" key="1">
    <citation type="journal article" date="2015" name="Antonie Van Leeuwenhoek">
        <title>Pseudooceanicola atlanticus gen. nov. sp. nov., isolated from surface seawater of the Atlantic Ocean and reclassification of Oceanicola batsensis, Oceanicola marinus, Oceanicola nitratireducens, Oceanicola nanhaiensis, Oceanicola antarcticus and Oceanicola flagellatus, as Pseudooceanicola batsensis comb. nov., Pseudooceanicola marinus comb. nov., Pseudooceanicola nitratireducens comb. nov., Pseudooceanicola nanhaiensis comb. nov., Pseudooceanicola antarcticus comb. nov., and Pseudooceanicola flagellatus comb. nov.</title>
        <authorList>
            <person name="Lai Q."/>
            <person name="Li G."/>
            <person name="Liu X."/>
            <person name="Du Y."/>
            <person name="Sun F."/>
            <person name="Shao Z."/>
        </authorList>
    </citation>
    <scope>NUCLEOTIDE SEQUENCE [LARGE SCALE GENOMIC DNA]</scope>
    <source>
        <strain evidence="5 6">22II-s11g</strain>
    </source>
</reference>
<organism evidence="5 6">
    <name type="scientific">Pseudooceanicola atlanticus</name>
    <dbReference type="NCBI Taxonomy" id="1461694"/>
    <lineage>
        <taxon>Bacteria</taxon>
        <taxon>Pseudomonadati</taxon>
        <taxon>Pseudomonadota</taxon>
        <taxon>Alphaproteobacteria</taxon>
        <taxon>Rhodobacterales</taxon>
        <taxon>Paracoccaceae</taxon>
        <taxon>Pseudooceanicola</taxon>
    </lineage>
</organism>